<sequence>MVVFYKKNRKRKKRGFWQGILVLSIFVISSVYLLASTLLELNYYLKGNVSKVEGECYITVNENHYKSSRVDIEIDDLFLVADQLELPDIEEDYYMCKIEYLPFSKEVTRLEYE</sequence>
<evidence type="ECO:0000313" key="7">
    <source>
        <dbReference type="Proteomes" id="UP000223445"/>
    </source>
</evidence>
<dbReference type="AlphaFoldDB" id="A0A9X6TXV9"/>
<dbReference type="Proteomes" id="UP000191057">
    <property type="component" value="Chromosome"/>
</dbReference>
<evidence type="ECO:0000313" key="4">
    <source>
        <dbReference type="EMBL" id="PGZ00659.1"/>
    </source>
</evidence>
<keyword evidence="1" id="KW-0812">Transmembrane</keyword>
<dbReference type="EMBL" id="CP020002">
    <property type="protein sequence ID" value="AQY42199.1"/>
    <property type="molecule type" value="Genomic_DNA"/>
</dbReference>
<dbReference type="Proteomes" id="UP000220127">
    <property type="component" value="Unassembled WGS sequence"/>
</dbReference>
<name>A0A9X6TXV9_BACTU</name>
<feature type="transmembrane region" description="Helical" evidence="1">
    <location>
        <begin position="16"/>
        <end position="35"/>
    </location>
</feature>
<dbReference type="EMBL" id="NUPM01000023">
    <property type="protein sequence ID" value="PGZ00659.1"/>
    <property type="molecule type" value="Genomic_DNA"/>
</dbReference>
<reference evidence="6 7" key="2">
    <citation type="submission" date="2017-09" db="EMBL/GenBank/DDBJ databases">
        <title>Large-scale bioinformatics analysis of Bacillus genomes uncovers conserved roles of natural products in bacterial physiology.</title>
        <authorList>
            <consortium name="Agbiome Team Llc"/>
            <person name="Bleich R.M."/>
            <person name="Grubbs K.J."/>
            <person name="Santa Maria K.C."/>
            <person name="Allen S.E."/>
            <person name="Farag S."/>
            <person name="Shank E.A."/>
            <person name="Bowers A."/>
        </authorList>
    </citation>
    <scope>NUCLEOTIDE SEQUENCE [LARGE SCALE GENOMIC DNA]</scope>
    <source>
        <strain evidence="4 7">AFS030179</strain>
        <strain evidence="3 6">AFS094940</strain>
    </source>
</reference>
<organism evidence="3 6">
    <name type="scientific">Bacillus thuringiensis</name>
    <dbReference type="NCBI Taxonomy" id="1428"/>
    <lineage>
        <taxon>Bacteria</taxon>
        <taxon>Bacillati</taxon>
        <taxon>Bacillota</taxon>
        <taxon>Bacilli</taxon>
        <taxon>Bacillales</taxon>
        <taxon>Bacillaceae</taxon>
        <taxon>Bacillus</taxon>
        <taxon>Bacillus cereus group</taxon>
    </lineage>
</organism>
<evidence type="ECO:0000313" key="3">
    <source>
        <dbReference type="EMBL" id="PED12663.1"/>
    </source>
</evidence>
<evidence type="ECO:0000313" key="2">
    <source>
        <dbReference type="EMBL" id="AQY42199.1"/>
    </source>
</evidence>
<evidence type="ECO:0000313" key="5">
    <source>
        <dbReference type="Proteomes" id="UP000191057"/>
    </source>
</evidence>
<evidence type="ECO:0000256" key="1">
    <source>
        <dbReference type="SAM" id="Phobius"/>
    </source>
</evidence>
<reference evidence="2 5" key="1">
    <citation type="submission" date="2017-03" db="EMBL/GenBank/DDBJ databases">
        <title>Complete genome sequence of Bacillus thuringiensis L-7601, a novel melanin producing strain.</title>
        <authorList>
            <person name="Cai J."/>
            <person name="Cao Z."/>
            <person name="Tan T."/>
        </authorList>
    </citation>
    <scope>NUCLEOTIDE SEQUENCE [LARGE SCALE GENOMIC DNA]</scope>
    <source>
        <strain evidence="2 5">L-7601</strain>
    </source>
</reference>
<evidence type="ECO:0000313" key="6">
    <source>
        <dbReference type="Proteomes" id="UP000220127"/>
    </source>
</evidence>
<gene>
    <name evidence="2" type="ORF">B4918_18695</name>
    <name evidence="4" type="ORF">COE48_25295</name>
    <name evidence="3" type="ORF">CON01_20890</name>
</gene>
<keyword evidence="1" id="KW-0472">Membrane</keyword>
<proteinExistence type="predicted"/>
<protein>
    <submittedName>
        <fullName evidence="3">Uncharacterized protein</fullName>
    </submittedName>
</protein>
<accession>A0A9X6TXV9</accession>
<keyword evidence="1" id="KW-1133">Transmembrane helix</keyword>
<dbReference type="Proteomes" id="UP000223445">
    <property type="component" value="Unassembled WGS sequence"/>
</dbReference>
<dbReference type="EMBL" id="NVMD01000023">
    <property type="protein sequence ID" value="PED12663.1"/>
    <property type="molecule type" value="Genomic_DNA"/>
</dbReference>